<feature type="compositionally biased region" description="Gly residues" evidence="1">
    <location>
        <begin position="156"/>
        <end position="165"/>
    </location>
</feature>
<proteinExistence type="predicted"/>
<keyword evidence="2" id="KW-0472">Membrane</keyword>
<dbReference type="EMBL" id="JAEHOE010000083">
    <property type="protein sequence ID" value="KAG2488503.1"/>
    <property type="molecule type" value="Genomic_DNA"/>
</dbReference>
<accession>A0A836BUZ1</accession>
<keyword evidence="2" id="KW-0812">Transmembrane</keyword>
<dbReference type="Proteomes" id="UP000612055">
    <property type="component" value="Unassembled WGS sequence"/>
</dbReference>
<gene>
    <name evidence="3" type="ORF">HYH03_013006</name>
</gene>
<organism evidence="3 4">
    <name type="scientific">Edaphochlamys debaryana</name>
    <dbReference type="NCBI Taxonomy" id="47281"/>
    <lineage>
        <taxon>Eukaryota</taxon>
        <taxon>Viridiplantae</taxon>
        <taxon>Chlorophyta</taxon>
        <taxon>core chlorophytes</taxon>
        <taxon>Chlorophyceae</taxon>
        <taxon>CS clade</taxon>
        <taxon>Chlamydomonadales</taxon>
        <taxon>Chlamydomonadales incertae sedis</taxon>
        <taxon>Edaphochlamys</taxon>
    </lineage>
</organism>
<evidence type="ECO:0000256" key="2">
    <source>
        <dbReference type="SAM" id="Phobius"/>
    </source>
</evidence>
<comment type="caution">
    <text evidence="3">The sequence shown here is derived from an EMBL/GenBank/DDBJ whole genome shotgun (WGS) entry which is preliminary data.</text>
</comment>
<dbReference type="AlphaFoldDB" id="A0A836BUZ1"/>
<feature type="compositionally biased region" description="Gly residues" evidence="1">
    <location>
        <begin position="107"/>
        <end position="149"/>
    </location>
</feature>
<name>A0A836BUZ1_9CHLO</name>
<evidence type="ECO:0000313" key="4">
    <source>
        <dbReference type="Proteomes" id="UP000612055"/>
    </source>
</evidence>
<evidence type="ECO:0000313" key="3">
    <source>
        <dbReference type="EMBL" id="KAG2488503.1"/>
    </source>
</evidence>
<evidence type="ECO:0000256" key="1">
    <source>
        <dbReference type="SAM" id="MobiDB-lite"/>
    </source>
</evidence>
<feature type="compositionally biased region" description="Polar residues" evidence="1">
    <location>
        <begin position="925"/>
        <end position="939"/>
    </location>
</feature>
<protein>
    <submittedName>
        <fullName evidence="3">Uncharacterized protein</fullName>
    </submittedName>
</protein>
<reference evidence="3" key="1">
    <citation type="journal article" date="2020" name="bioRxiv">
        <title>Comparative genomics of Chlamydomonas.</title>
        <authorList>
            <person name="Craig R.J."/>
            <person name="Hasan A.R."/>
            <person name="Ness R.W."/>
            <person name="Keightley P.D."/>
        </authorList>
    </citation>
    <scope>NUCLEOTIDE SEQUENCE</scope>
    <source>
        <strain evidence="3">CCAP 11/70</strain>
    </source>
</reference>
<keyword evidence="2" id="KW-1133">Transmembrane helix</keyword>
<feature type="compositionally biased region" description="Low complexity" evidence="1">
    <location>
        <begin position="910"/>
        <end position="923"/>
    </location>
</feature>
<feature type="region of interest" description="Disordered" evidence="1">
    <location>
        <begin position="899"/>
        <end position="940"/>
    </location>
</feature>
<keyword evidence="4" id="KW-1185">Reference proteome</keyword>
<sequence length="1261" mass="124811">MAELLSQEPAAAAALLSILAAAMRPEGADVEVCAADYAWSLAAQGWRQQAIFTVCNLVLQVTLLPHSRHALSALHFVHATLCTQPFHAYSRQLAAAAAYFEGSRSGGSSGRGGAGSNGNGTGSGSGGGAGSGSGSGAGSSSGGGTGSGSGSWPASGSGGGPGRAGSSGHLQWGTSKALQLAVGALTCGRLLLPRQRPLPQLEAQREEWWRLAVCAALYGLMKAEGYLQQLWGLVTAPLLAVWPNGVLDLDALPPAAPPEVAAALAGELPLLLCSVLDPDYSTRSAPLITACERARPDGSGLALFLTPLLAYGEEGQCNLILRNLAGLRVGAGTSSSSGPYEPASKFLYHDAPEAIRRCRGLAGAGHASAAGAEQLGTAAAGSSAARSAAVGPPPRHLHNFRWRLEGARELWAVPSTTGMRVVGSASAPPDPASAVASLPAAAPSASARQAAACACTSAALGRLQELSLRATEILRCARAHLASADETLKGGSGSATFRGAASAAAAEQRATAAVVGSGAAEMPLGLPLGFGQPRALTEGMWEEALPVSSPGGGGVLSSVAGASPGVDAAADGPMAAAAGSSSASASASPAARERLLGLSPGCQSSVPKAEHDQAQGPPWEILTKVKACGAEVLQTEETKVTTVWGLGGGRGAGSLGMAQMKLVAATRDLLASLGEAPEELDDTVALHRSGNGAFSLKVRDMVTTGKVEEVLAMCAVQVDEMVAKPVPDVEDAGGAACRAAPKGDSAGGGSSPAEVAAAEPCSAAAPAQVTAAEAGDGGAVAALDAEEARSAAAAAARIAPHALAGLRRGANPRVAVASPPLRVNLTRTHQTTSYTVGQVAVLAGPRCGANPRAAVASPPQTHAASAFARPAAACASASAALKRLLELSELATETMLWAPAQGSADEAPESGSSSADARGRAPSTAAEQPSTASPVTSAAGSGAVQAPLELPLRFGQPWALAAETARKALLVRSLGCGSATASAAGLLTGPAAEPPAASAGSASLTAASAMSSSATAAAAIASPTTPTAVTASCPSMATAATAARERLLGLSRGCQSSVPKAEHDQAHGALTEILTKVKACGAEVLQTEETKVTTVRGLGGGRGAGSLGMAQMKLVAATRDLLASLGEAPEELDDTVALNRSDDGAFSLKVRDMLTAGRVEEARALWTGQVEEVAAKLASVAERAGSSAGPPAAPKGQRAGGGATFGAVAADGAGGGTAAAAAVAMAAPQEHLGWFGALLWQAVWVLVVLGVSAALCMWGWV</sequence>
<dbReference type="OrthoDB" id="2195113at2759"/>
<feature type="transmembrane region" description="Helical" evidence="2">
    <location>
        <begin position="1238"/>
        <end position="1260"/>
    </location>
</feature>
<feature type="region of interest" description="Disordered" evidence="1">
    <location>
        <begin position="107"/>
        <end position="170"/>
    </location>
</feature>